<dbReference type="Proteomes" id="UP000326302">
    <property type="component" value="Unassembled WGS sequence"/>
</dbReference>
<gene>
    <name evidence="1" type="ORF">DMP03_06950</name>
</gene>
<reference evidence="1 2" key="1">
    <citation type="submission" date="2019-10" db="EMBL/GenBank/DDBJ databases">
        <title>Unraveling microbial dark matter from salterns through culturing: the case of the genus Halosegnis.</title>
        <authorList>
            <person name="Duran-Viseras A."/>
            <person name="Andrei A.-S."/>
            <person name="Vera-Gargallo B."/>
            <person name="Ghai R."/>
            <person name="Sanchez-Porro C."/>
            <person name="Ventosa A."/>
        </authorList>
    </citation>
    <scope>NUCLEOTIDE SEQUENCE [LARGE SCALE GENOMIC DNA]</scope>
    <source>
        <strain evidence="1 2">F17-44</strain>
    </source>
</reference>
<evidence type="ECO:0000313" key="2">
    <source>
        <dbReference type="Proteomes" id="UP000326302"/>
    </source>
</evidence>
<accession>A0A5N5UF38</accession>
<protein>
    <submittedName>
        <fullName evidence="1">Uncharacterized protein</fullName>
    </submittedName>
</protein>
<proteinExistence type="predicted"/>
<dbReference type="EMBL" id="QJOW01000002">
    <property type="protein sequence ID" value="KAB7517090.1"/>
    <property type="molecule type" value="Genomic_DNA"/>
</dbReference>
<evidence type="ECO:0000313" key="1">
    <source>
        <dbReference type="EMBL" id="KAB7517090.1"/>
    </source>
</evidence>
<comment type="caution">
    <text evidence="1">The sequence shown here is derived from an EMBL/GenBank/DDBJ whole genome shotgun (WGS) entry which is preliminary data.</text>
</comment>
<dbReference type="AlphaFoldDB" id="A0A5N5UF38"/>
<dbReference type="RefSeq" id="WP_152119971.1">
    <property type="nucleotide sequence ID" value="NZ_QJOW01000002.1"/>
</dbReference>
<dbReference type="OrthoDB" id="297068at2157"/>
<sequence>MTDHSNDERTVRCPVDGCDATPLARGINLHVRQTTGNGHGPQGEIPDSVNFENLDTVGEREVTMDYPEERETEDSARLCPYCSLPFRGANGVLIHLGQVAGRKNHPENAAADHTEADFPQVELDEQGNITVVPNRADVTEETTKSSADIPRQRVYQFIATLLADDEPRMAHRVRRGLLGVDNAISAKRGEPPHPALFESLLAQGRAEVTEHRLTTALEGERLMVSCRGESALYTANEAREVADRLEQVAAVEGWTPEIARGLIEVYRYGAEVLEGDRTERSFHKELRKRA</sequence>
<name>A0A5N5UF38_9EURY</name>
<organism evidence="1 2">
    <name type="scientific">Halosegnis rubeus</name>
    <dbReference type="NCBI Taxonomy" id="2212850"/>
    <lineage>
        <taxon>Archaea</taxon>
        <taxon>Methanobacteriati</taxon>
        <taxon>Methanobacteriota</taxon>
        <taxon>Stenosarchaea group</taxon>
        <taxon>Halobacteria</taxon>
        <taxon>Halobacteriales</taxon>
        <taxon>Natronomonadaceae</taxon>
        <taxon>Halosegnis</taxon>
    </lineage>
</organism>